<dbReference type="AlphaFoldDB" id="A0A9D1YEB7"/>
<sequence>MIVLLVILGILLLLFLLTLLPLRVAVAFREEFSVELRWLWFRFPLWPQEEQPSQEEAPPEEGTPGSPWSKVRRGIEKVRALLRKRGLSGLLETLGELSRLLKDAAGKLGRRVRLREFDLYVCLGGEEDAALAAIQYGQVSGAVYAACGVILSLLPCKKAGVTVDLDYGSRETTALFSARASILPLFVLGEAWHLFWNGLPLLRKLQVAGNIPPRGKKG</sequence>
<protein>
    <recommendedName>
        <fullName evidence="4">DUF2953 domain-containing protein</fullName>
    </recommendedName>
</protein>
<reference evidence="2" key="2">
    <citation type="submission" date="2021-04" db="EMBL/GenBank/DDBJ databases">
        <authorList>
            <person name="Gilroy R."/>
        </authorList>
    </citation>
    <scope>NUCLEOTIDE SEQUENCE</scope>
    <source>
        <strain evidence="2">1282</strain>
    </source>
</reference>
<feature type="region of interest" description="Disordered" evidence="1">
    <location>
        <begin position="51"/>
        <end position="70"/>
    </location>
</feature>
<evidence type="ECO:0000313" key="3">
    <source>
        <dbReference type="Proteomes" id="UP000823915"/>
    </source>
</evidence>
<comment type="caution">
    <text evidence="2">The sequence shown here is derived from an EMBL/GenBank/DDBJ whole genome shotgun (WGS) entry which is preliminary data.</text>
</comment>
<accession>A0A9D1YEB7</accession>
<organism evidence="2 3">
    <name type="scientific">Candidatus Acutalibacter pullistercoris</name>
    <dbReference type="NCBI Taxonomy" id="2838418"/>
    <lineage>
        <taxon>Bacteria</taxon>
        <taxon>Bacillati</taxon>
        <taxon>Bacillota</taxon>
        <taxon>Clostridia</taxon>
        <taxon>Eubacteriales</taxon>
        <taxon>Acutalibacteraceae</taxon>
        <taxon>Acutalibacter</taxon>
    </lineage>
</organism>
<evidence type="ECO:0000256" key="1">
    <source>
        <dbReference type="SAM" id="MobiDB-lite"/>
    </source>
</evidence>
<name>A0A9D1YEB7_9FIRM</name>
<gene>
    <name evidence="2" type="ORF">H9838_00735</name>
</gene>
<proteinExistence type="predicted"/>
<evidence type="ECO:0008006" key="4">
    <source>
        <dbReference type="Google" id="ProtNLM"/>
    </source>
</evidence>
<reference evidence="2" key="1">
    <citation type="journal article" date="2021" name="PeerJ">
        <title>Extensive microbial diversity within the chicken gut microbiome revealed by metagenomics and culture.</title>
        <authorList>
            <person name="Gilroy R."/>
            <person name="Ravi A."/>
            <person name="Getino M."/>
            <person name="Pursley I."/>
            <person name="Horton D.L."/>
            <person name="Alikhan N.F."/>
            <person name="Baker D."/>
            <person name="Gharbi K."/>
            <person name="Hall N."/>
            <person name="Watson M."/>
            <person name="Adriaenssens E.M."/>
            <person name="Foster-Nyarko E."/>
            <person name="Jarju S."/>
            <person name="Secka A."/>
            <person name="Antonio M."/>
            <person name="Oren A."/>
            <person name="Chaudhuri R.R."/>
            <person name="La Ragione R."/>
            <person name="Hildebrand F."/>
            <person name="Pallen M.J."/>
        </authorList>
    </citation>
    <scope>NUCLEOTIDE SEQUENCE</scope>
    <source>
        <strain evidence="2">1282</strain>
    </source>
</reference>
<dbReference type="EMBL" id="DXDU01000010">
    <property type="protein sequence ID" value="HIY25683.1"/>
    <property type="molecule type" value="Genomic_DNA"/>
</dbReference>
<evidence type="ECO:0000313" key="2">
    <source>
        <dbReference type="EMBL" id="HIY25683.1"/>
    </source>
</evidence>
<dbReference type="Proteomes" id="UP000823915">
    <property type="component" value="Unassembled WGS sequence"/>
</dbReference>